<dbReference type="PANTHER" id="PTHR15992">
    <property type="entry name" value="HOLLIDAY JUNCTION RECOGNITION PROTEIN"/>
    <property type="match status" value="1"/>
</dbReference>
<feature type="compositionally biased region" description="Basic and acidic residues" evidence="1">
    <location>
        <begin position="89"/>
        <end position="103"/>
    </location>
</feature>
<feature type="compositionally biased region" description="Basic and acidic residues" evidence="1">
    <location>
        <begin position="514"/>
        <end position="528"/>
    </location>
</feature>
<dbReference type="Pfam" id="PF10384">
    <property type="entry name" value="Scm3"/>
    <property type="match status" value="1"/>
</dbReference>
<feature type="compositionally biased region" description="Polar residues" evidence="1">
    <location>
        <begin position="759"/>
        <end position="768"/>
    </location>
</feature>
<comment type="caution">
    <text evidence="2">The sequence shown here is derived from an EMBL/GenBank/DDBJ whole genome shotgun (WGS) entry which is preliminary data.</text>
</comment>
<feature type="compositionally biased region" description="Polar residues" evidence="1">
    <location>
        <begin position="560"/>
        <end position="576"/>
    </location>
</feature>
<protein>
    <submittedName>
        <fullName evidence="2">Uncharacterized protein</fullName>
    </submittedName>
</protein>
<keyword evidence="3" id="KW-1185">Reference proteome</keyword>
<dbReference type="InterPro" id="IPR018465">
    <property type="entry name" value="Scm3/HJURP"/>
</dbReference>
<dbReference type="PANTHER" id="PTHR15992:SF5">
    <property type="entry name" value="HOLLIDAY JUNCTION RECOGNITION PROTEIN"/>
    <property type="match status" value="1"/>
</dbReference>
<feature type="region of interest" description="Disordered" evidence="1">
    <location>
        <begin position="249"/>
        <end position="401"/>
    </location>
</feature>
<feature type="region of interest" description="Disordered" evidence="1">
    <location>
        <begin position="456"/>
        <end position="842"/>
    </location>
</feature>
<dbReference type="GO" id="GO:0046982">
    <property type="term" value="F:protein heterodimerization activity"/>
    <property type="evidence" value="ECO:0007669"/>
    <property type="project" value="InterPro"/>
</dbReference>
<dbReference type="Proteomes" id="UP000813444">
    <property type="component" value="Unassembled WGS sequence"/>
</dbReference>
<feature type="compositionally biased region" description="Low complexity" evidence="1">
    <location>
        <begin position="494"/>
        <end position="510"/>
    </location>
</feature>
<feature type="compositionally biased region" description="Basic and acidic residues" evidence="1">
    <location>
        <begin position="151"/>
        <end position="173"/>
    </location>
</feature>
<dbReference type="OrthoDB" id="2420608at2759"/>
<feature type="region of interest" description="Disordered" evidence="1">
    <location>
        <begin position="1"/>
        <end position="25"/>
    </location>
</feature>
<feature type="compositionally biased region" description="Basic and acidic residues" evidence="1">
    <location>
        <begin position="606"/>
        <end position="615"/>
    </location>
</feature>
<dbReference type="GO" id="GO:0005634">
    <property type="term" value="C:nucleus"/>
    <property type="evidence" value="ECO:0007669"/>
    <property type="project" value="InterPro"/>
</dbReference>
<dbReference type="EMBL" id="JAGPNK010000006">
    <property type="protein sequence ID" value="KAH7320046.1"/>
    <property type="molecule type" value="Genomic_DNA"/>
</dbReference>
<feature type="compositionally biased region" description="Low complexity" evidence="1">
    <location>
        <begin position="271"/>
        <end position="284"/>
    </location>
</feature>
<evidence type="ECO:0000313" key="2">
    <source>
        <dbReference type="EMBL" id="KAH7320046.1"/>
    </source>
</evidence>
<feature type="compositionally biased region" description="Polar residues" evidence="1">
    <location>
        <begin position="465"/>
        <end position="483"/>
    </location>
</feature>
<organism evidence="2 3">
    <name type="scientific">Stachybotrys elegans</name>
    <dbReference type="NCBI Taxonomy" id="80388"/>
    <lineage>
        <taxon>Eukaryota</taxon>
        <taxon>Fungi</taxon>
        <taxon>Dikarya</taxon>
        <taxon>Ascomycota</taxon>
        <taxon>Pezizomycotina</taxon>
        <taxon>Sordariomycetes</taxon>
        <taxon>Hypocreomycetidae</taxon>
        <taxon>Hypocreales</taxon>
        <taxon>Stachybotryaceae</taxon>
        <taxon>Stachybotrys</taxon>
    </lineage>
</organism>
<feature type="region of interest" description="Disordered" evidence="1">
    <location>
        <begin position="89"/>
        <end position="190"/>
    </location>
</feature>
<accession>A0A8K0WRZ8</accession>
<reference evidence="2" key="1">
    <citation type="journal article" date="2021" name="Nat. Commun.">
        <title>Genetic determinants of endophytism in the Arabidopsis root mycobiome.</title>
        <authorList>
            <person name="Mesny F."/>
            <person name="Miyauchi S."/>
            <person name="Thiergart T."/>
            <person name="Pickel B."/>
            <person name="Atanasova L."/>
            <person name="Karlsson M."/>
            <person name="Huettel B."/>
            <person name="Barry K.W."/>
            <person name="Haridas S."/>
            <person name="Chen C."/>
            <person name="Bauer D."/>
            <person name="Andreopoulos W."/>
            <person name="Pangilinan J."/>
            <person name="LaButti K."/>
            <person name="Riley R."/>
            <person name="Lipzen A."/>
            <person name="Clum A."/>
            <person name="Drula E."/>
            <person name="Henrissat B."/>
            <person name="Kohler A."/>
            <person name="Grigoriev I.V."/>
            <person name="Martin F.M."/>
            <person name="Hacquard S."/>
        </authorList>
    </citation>
    <scope>NUCLEOTIDE SEQUENCE</scope>
    <source>
        <strain evidence="2">MPI-CAGE-CH-0235</strain>
    </source>
</reference>
<feature type="compositionally biased region" description="Low complexity" evidence="1">
    <location>
        <begin position="371"/>
        <end position="386"/>
    </location>
</feature>
<feature type="compositionally biased region" description="Acidic residues" evidence="1">
    <location>
        <begin position="327"/>
        <end position="336"/>
    </location>
</feature>
<feature type="compositionally biased region" description="Polar residues" evidence="1">
    <location>
        <begin position="666"/>
        <end position="684"/>
    </location>
</feature>
<feature type="compositionally biased region" description="Acidic residues" evidence="1">
    <location>
        <begin position="104"/>
        <end position="113"/>
    </location>
</feature>
<name>A0A8K0WRZ8_9HYPO</name>
<dbReference type="GO" id="GO:0042393">
    <property type="term" value="F:histone binding"/>
    <property type="evidence" value="ECO:0007669"/>
    <property type="project" value="InterPro"/>
</dbReference>
<sequence length="903" mass="97893">MEPPVKRRRVDESPSDSENDDELCFEPHEVLAKRDPGYELSLQRAYAEHRFQATMAHIFEKYSRNFEGIGDEIDMMTGEIVVDNGHLSRMRDEGDVGDGTHEEPQDEAEDEDEGIRLEDLLGDEELDGDEYNKDDGKEGGLAAGREDEDSHEWHPQSHDRAESALLHPQDRRLPGPVTDSRGCPYPPDPMSLALSYGPSFDHRPPLFGTGLWDLPPDFDDPLRDMQDRCLPPGLGRSLGSRSARYSFPAQAGHTSIWGGKSGYNDDEPAETPSKTTSKGPTTKKTMSKWRQSILAPAALNSNNDDKSKALAESTADLEKKCVSDPSQDVEDDELVSGEETRKGDLSAGESSSKPTEPIGTETDKDPAGELSTETPNTTTTAEPSSSLENRPQPDVTETLTHAEIIDQVISSTEAVPDGAHSSRIMVELRPLDTKMREEYMQVDDDEYDVVDAAASEHGPSDIAADTTSTRVIPNSQSTSTSLEGIQPPPDVEMALQETQAAADTAETSAAPVEKPIRERGEPAEEIVLHRNPIFDLSDDESPLPLSAISKRSQPPEPHQAQANLDENPSEPSQGGLNESPAQEAAVASAPSPPASKDPEPLVPESVVERIEEPPPRRKRGRPRFRKEINPTDKVASSPAAERKASQDSASQDATSMGSGRVEETKSGPSPQSLSRGGKDTQTQEGDPADRDEPLASHNPDQSCDLAAQEAPPRIVEQQVVDDEPAEETMVLNAPADAAQGSHDPPSEATLADQAAPENSAATTTTHSPVKSPIQAPPNPPLPEPISRTPSKVPTPKTPRHSVLRSTRAPRSRRSVLSLLSDDDEDGHDDELSQMLPRSSSSSAVIRKIWKSSARTTEVYRTPVKKKRSDPVSPGSIVRTPGGTVRACGVDGYRCARDFCFTCL</sequence>
<gene>
    <name evidence="2" type="ORF">B0I35DRAFT_430475</name>
</gene>
<dbReference type="AlphaFoldDB" id="A0A8K0WRZ8"/>
<evidence type="ECO:0000313" key="3">
    <source>
        <dbReference type="Proteomes" id="UP000813444"/>
    </source>
</evidence>
<feature type="compositionally biased region" description="Acidic residues" evidence="1">
    <location>
        <begin position="13"/>
        <end position="24"/>
    </location>
</feature>
<evidence type="ECO:0000256" key="1">
    <source>
        <dbReference type="SAM" id="MobiDB-lite"/>
    </source>
</evidence>
<feature type="compositionally biased region" description="Low complexity" evidence="1">
    <location>
        <begin position="578"/>
        <end position="589"/>
    </location>
</feature>
<dbReference type="InterPro" id="IPR009072">
    <property type="entry name" value="Histone-fold"/>
</dbReference>
<feature type="compositionally biased region" description="Acidic residues" evidence="1">
    <location>
        <begin position="120"/>
        <end position="129"/>
    </location>
</feature>
<proteinExistence type="predicted"/>
<feature type="compositionally biased region" description="Basic residues" evidence="1">
    <location>
        <begin position="797"/>
        <end position="813"/>
    </location>
</feature>
<dbReference type="Gene3D" id="1.10.20.10">
    <property type="entry name" value="Histone, subunit A"/>
    <property type="match status" value="1"/>
</dbReference>
<feature type="compositionally biased region" description="Pro residues" evidence="1">
    <location>
        <begin position="774"/>
        <end position="783"/>
    </location>
</feature>